<feature type="transmembrane region" description="Helical" evidence="5">
    <location>
        <begin position="265"/>
        <end position="286"/>
    </location>
</feature>
<feature type="transmembrane region" description="Helical" evidence="5">
    <location>
        <begin position="327"/>
        <end position="345"/>
    </location>
</feature>
<dbReference type="PROSITE" id="PS50850">
    <property type="entry name" value="MFS"/>
    <property type="match status" value="1"/>
</dbReference>
<evidence type="ECO:0000256" key="5">
    <source>
        <dbReference type="SAM" id="Phobius"/>
    </source>
</evidence>
<evidence type="ECO:0000256" key="4">
    <source>
        <dbReference type="ARBA" id="ARBA00023136"/>
    </source>
</evidence>
<evidence type="ECO:0000256" key="1">
    <source>
        <dbReference type="ARBA" id="ARBA00004651"/>
    </source>
</evidence>
<dbReference type="InterPro" id="IPR051788">
    <property type="entry name" value="MFS_Transporter"/>
</dbReference>
<feature type="transmembrane region" description="Helical" evidence="5">
    <location>
        <begin position="113"/>
        <end position="131"/>
    </location>
</feature>
<dbReference type="RefSeq" id="WP_163288728.1">
    <property type="nucleotide sequence ID" value="NZ_JAAGWY010000001.1"/>
</dbReference>
<feature type="transmembrane region" description="Helical" evidence="5">
    <location>
        <begin position="357"/>
        <end position="376"/>
    </location>
</feature>
<comment type="subcellular location">
    <subcellularLocation>
        <location evidence="1">Cell membrane</location>
        <topology evidence="1">Multi-pass membrane protein</topology>
    </subcellularLocation>
</comment>
<organism evidence="7 8">
    <name type="scientific">Leifsonia tongyongensis</name>
    <dbReference type="NCBI Taxonomy" id="1268043"/>
    <lineage>
        <taxon>Bacteria</taxon>
        <taxon>Bacillati</taxon>
        <taxon>Actinomycetota</taxon>
        <taxon>Actinomycetes</taxon>
        <taxon>Micrococcales</taxon>
        <taxon>Microbacteriaceae</taxon>
        <taxon>Leifsonia</taxon>
    </lineage>
</organism>
<gene>
    <name evidence="7" type="ORF">G3T36_06525</name>
</gene>
<sequence>MSQSTPAHTTRSRRELSAWRNAVFVIFILSGLSLATWVARVPGVRDGLGLDTAQVGLLILGMSVGAILGLVASAPLLAKVGPHRGMVISLGVVAAGMVLIGSGVSFIHFVPVVGFGLALLGFGNGMVDVMMNVEGAAVEREIGKTLMPLMHACFSLGTVVGAGIGAAAAALHVDVSWHLMGIAVLVIGVAIVAVRFIPNEVELGDPEAGVPEKRPWGERLRENLSVWADWRLILIGVVMLGMAFAEGSANDWLALGVVDGHHQSNATGALVFGFFVAAMTVGRILGGPLVDRIGRTNSIRLTAGLGVLGLLLFILGGPLWLVVVGTVLWGFGVSLGFPLGMSAAADGTDKPAARVSAVAMIGYCAFLVGPPLIGFLGQAFGILNALYVLLVLMVASALAAPAVREASRARAPRVRAEA</sequence>
<feature type="transmembrane region" description="Helical" evidence="5">
    <location>
        <begin position="85"/>
        <end position="107"/>
    </location>
</feature>
<evidence type="ECO:0000256" key="3">
    <source>
        <dbReference type="ARBA" id="ARBA00022989"/>
    </source>
</evidence>
<reference evidence="7 8" key="1">
    <citation type="journal article" date="2014" name="J. Microbiol.">
        <title>Diaminobutyricibacter tongyongensis gen. nov., sp. nov. and Homoserinibacter gongjuensis gen. nov., sp. nov. belong to the family Microbacteriaceae.</title>
        <authorList>
            <person name="Kim S.J."/>
            <person name="Ahn J.H."/>
            <person name="Weon H.Y."/>
            <person name="Hamada M."/>
            <person name="Suzuki K."/>
            <person name="Kwon S.W."/>
        </authorList>
    </citation>
    <scope>NUCLEOTIDE SEQUENCE [LARGE SCALE GENOMIC DNA]</scope>
    <source>
        <strain evidence="7 8">NBRC 108724</strain>
    </source>
</reference>
<proteinExistence type="predicted"/>
<dbReference type="AlphaFoldDB" id="A0A6L9XVW0"/>
<keyword evidence="8" id="KW-1185">Reference proteome</keyword>
<feature type="transmembrane region" description="Helical" evidence="5">
    <location>
        <begin position="152"/>
        <end position="171"/>
    </location>
</feature>
<feature type="transmembrane region" description="Helical" evidence="5">
    <location>
        <begin position="59"/>
        <end position="78"/>
    </location>
</feature>
<dbReference type="InterPro" id="IPR036259">
    <property type="entry name" value="MFS_trans_sf"/>
</dbReference>
<dbReference type="GO" id="GO:0005886">
    <property type="term" value="C:plasma membrane"/>
    <property type="evidence" value="ECO:0007669"/>
    <property type="project" value="UniProtKB-SubCell"/>
</dbReference>
<feature type="transmembrane region" description="Helical" evidence="5">
    <location>
        <begin position="177"/>
        <end position="197"/>
    </location>
</feature>
<evidence type="ECO:0000313" key="8">
    <source>
        <dbReference type="Proteomes" id="UP000474967"/>
    </source>
</evidence>
<dbReference type="GO" id="GO:0022857">
    <property type="term" value="F:transmembrane transporter activity"/>
    <property type="evidence" value="ECO:0007669"/>
    <property type="project" value="InterPro"/>
</dbReference>
<dbReference type="PANTHER" id="PTHR23514">
    <property type="entry name" value="BYPASS OF STOP CODON PROTEIN 6"/>
    <property type="match status" value="1"/>
</dbReference>
<dbReference type="CDD" id="cd17393">
    <property type="entry name" value="MFS_MosC_like"/>
    <property type="match status" value="1"/>
</dbReference>
<evidence type="ECO:0000313" key="7">
    <source>
        <dbReference type="EMBL" id="NEN05523.1"/>
    </source>
</evidence>
<dbReference type="InterPro" id="IPR011701">
    <property type="entry name" value="MFS"/>
</dbReference>
<comment type="caution">
    <text evidence="7">The sequence shown here is derived from an EMBL/GenBank/DDBJ whole genome shotgun (WGS) entry which is preliminary data.</text>
</comment>
<keyword evidence="4 5" id="KW-0472">Membrane</keyword>
<dbReference type="InterPro" id="IPR020846">
    <property type="entry name" value="MFS_dom"/>
</dbReference>
<feature type="transmembrane region" description="Helical" evidence="5">
    <location>
        <begin position="21"/>
        <end position="39"/>
    </location>
</feature>
<dbReference type="EMBL" id="JAAGWY010000001">
    <property type="protein sequence ID" value="NEN05523.1"/>
    <property type="molecule type" value="Genomic_DNA"/>
</dbReference>
<name>A0A6L9XVW0_9MICO</name>
<protein>
    <submittedName>
        <fullName evidence="7">MFS transporter</fullName>
    </submittedName>
</protein>
<feature type="transmembrane region" description="Helical" evidence="5">
    <location>
        <begin position="382"/>
        <end position="403"/>
    </location>
</feature>
<dbReference type="Proteomes" id="UP000474967">
    <property type="component" value="Unassembled WGS sequence"/>
</dbReference>
<evidence type="ECO:0000256" key="2">
    <source>
        <dbReference type="ARBA" id="ARBA00022692"/>
    </source>
</evidence>
<feature type="domain" description="Major facilitator superfamily (MFS) profile" evidence="6">
    <location>
        <begin position="19"/>
        <end position="408"/>
    </location>
</feature>
<dbReference type="SUPFAM" id="SSF103473">
    <property type="entry name" value="MFS general substrate transporter"/>
    <property type="match status" value="1"/>
</dbReference>
<keyword evidence="2 5" id="KW-0812">Transmembrane</keyword>
<dbReference type="Pfam" id="PF07690">
    <property type="entry name" value="MFS_1"/>
    <property type="match status" value="1"/>
</dbReference>
<evidence type="ECO:0000259" key="6">
    <source>
        <dbReference type="PROSITE" id="PS50850"/>
    </source>
</evidence>
<feature type="transmembrane region" description="Helical" evidence="5">
    <location>
        <begin position="298"/>
        <end position="321"/>
    </location>
</feature>
<accession>A0A6L9XVW0</accession>
<dbReference type="Gene3D" id="1.20.1250.20">
    <property type="entry name" value="MFS general substrate transporter like domains"/>
    <property type="match status" value="2"/>
</dbReference>
<keyword evidence="3 5" id="KW-1133">Transmembrane helix</keyword>
<feature type="transmembrane region" description="Helical" evidence="5">
    <location>
        <begin position="224"/>
        <end position="245"/>
    </location>
</feature>
<dbReference type="PANTHER" id="PTHR23514:SF13">
    <property type="entry name" value="INNER MEMBRANE PROTEIN YBJJ"/>
    <property type="match status" value="1"/>
</dbReference>